<reference evidence="4" key="1">
    <citation type="submission" date="2021-06" db="EMBL/GenBank/DDBJ databases">
        <authorList>
            <person name="Kallberg Y."/>
            <person name="Tangrot J."/>
            <person name="Rosling A."/>
        </authorList>
    </citation>
    <scope>NUCLEOTIDE SEQUENCE</scope>
    <source>
        <strain evidence="4">FL966</strain>
    </source>
</reference>
<evidence type="ECO:0000259" key="2">
    <source>
        <dbReference type="Pfam" id="PF17990"/>
    </source>
</evidence>
<evidence type="ECO:0000259" key="3">
    <source>
        <dbReference type="Pfam" id="PF18417"/>
    </source>
</evidence>
<dbReference type="InterPro" id="IPR012347">
    <property type="entry name" value="Ferritin-like"/>
</dbReference>
<dbReference type="InterPro" id="IPR026820">
    <property type="entry name" value="VioB/RebD_dom"/>
</dbReference>
<name>A0A9N9N4M9_9GLOM</name>
<organism evidence="4 5">
    <name type="scientific">Cetraspora pellucida</name>
    <dbReference type="NCBI Taxonomy" id="1433469"/>
    <lineage>
        <taxon>Eukaryota</taxon>
        <taxon>Fungi</taxon>
        <taxon>Fungi incertae sedis</taxon>
        <taxon>Mucoromycota</taxon>
        <taxon>Glomeromycotina</taxon>
        <taxon>Glomeromycetes</taxon>
        <taxon>Diversisporales</taxon>
        <taxon>Gigasporaceae</taxon>
        <taxon>Cetraspora</taxon>
    </lineage>
</organism>
<dbReference type="Proteomes" id="UP000789759">
    <property type="component" value="Unassembled WGS sequence"/>
</dbReference>
<feature type="non-terminal residue" evidence="4">
    <location>
        <position position="1"/>
    </location>
</feature>
<dbReference type="Gene3D" id="1.20.1260.10">
    <property type="match status" value="1"/>
</dbReference>
<dbReference type="Pfam" id="PF12902">
    <property type="entry name" value="Ferritin-like"/>
    <property type="match status" value="1"/>
</dbReference>
<evidence type="ECO:0000259" key="1">
    <source>
        <dbReference type="Pfam" id="PF12902"/>
    </source>
</evidence>
<dbReference type="PANTHER" id="PTHR34400">
    <property type="match status" value="1"/>
</dbReference>
<evidence type="ECO:0000313" key="4">
    <source>
        <dbReference type="EMBL" id="CAG8701901.1"/>
    </source>
</evidence>
<dbReference type="Pfam" id="PF18417">
    <property type="entry name" value="LodA_C"/>
    <property type="match status" value="1"/>
</dbReference>
<comment type="caution">
    <text evidence="4">The sequence shown here is derived from an EMBL/GenBank/DDBJ whole genome shotgun (WGS) entry which is preliminary data.</text>
</comment>
<gene>
    <name evidence="4" type="ORF">CPELLU_LOCUS11870</name>
</gene>
<accession>A0A9N9N4M9</accession>
<keyword evidence="5" id="KW-1185">Reference proteome</keyword>
<evidence type="ECO:0000313" key="5">
    <source>
        <dbReference type="Proteomes" id="UP000789759"/>
    </source>
</evidence>
<dbReference type="InterPro" id="IPR041168">
    <property type="entry name" value="LodA_N"/>
</dbReference>
<feature type="domain" description="L-lysine epsilon oxidase C-terminal" evidence="3">
    <location>
        <begin position="403"/>
        <end position="554"/>
    </location>
</feature>
<dbReference type="InterPro" id="IPR041173">
    <property type="entry name" value="LodA_C"/>
</dbReference>
<dbReference type="PANTHER" id="PTHR34400:SF4">
    <property type="entry name" value="MEMBRANE PROTEIN"/>
    <property type="match status" value="1"/>
</dbReference>
<protein>
    <submittedName>
        <fullName evidence="4">4483_t:CDS:1</fullName>
    </submittedName>
</protein>
<dbReference type="EMBL" id="CAJVQA010010882">
    <property type="protein sequence ID" value="CAG8701901.1"/>
    <property type="molecule type" value="Genomic_DNA"/>
</dbReference>
<feature type="domain" description="L-Lysine epsilon oxidase N-terminal" evidence="2">
    <location>
        <begin position="18"/>
        <end position="229"/>
    </location>
</feature>
<proteinExistence type="predicted"/>
<dbReference type="AlphaFoldDB" id="A0A9N9N4M9"/>
<sequence length="1118" mass="125821">ACSMSLEDYKKIVSFAIFPALNVARVGNSDEYYVCSEIPGVYVGKGNETFSFKEGGKVKPQAARFRVYGYDKDGTLVREIKLTDADANKGLDIKITWTVELANKKAAHTQFSGILEYKESNPKRNADWPYGRSTLEAIKKETLSSSEEEKVKELEAHVYRHGNDENSGRKLFLGKIILENSGSLIVIGGKGESGSVKDDVLITHYANNDYWYDDTSDGSIDATINIKINGNSPPQPLEQKEDKSWDLKNLEGKSWVLVAPPKFAPGIANLVPLYQVISETQHPVDPENPINPNVVFDLDNPAKPNDQKNSINYYRDIRPIFEAVCRASWVNKMAFRGHGLYKQGDFLNPDLEGHLKNPNDCDKDLRKNVLSRVRIPKYLASPAEFNGQAYGYFMPPLSGNDGDTTPTAPDTYLTVTRGQYILLQRWADGDFETGNQPKEYYYRFDAKDKDGIYPQYSEDGEKYMKFEEVVPDVHNQIKCLNKAALQWCVGGAFYPGIEMTFVSYDKNTFNEKYDFRINSKKISPGDINAFMALPWQADFYECNTHWWPAQRPDIVIPEDQKDDVEKYGVNLSYFEDWTRGFRTDEPQRGMPKWGDMDMVEKWHKLGFIVEKQLDGDIKKAFFEVEREQLFALDINSVKSNLDNLYEMLKIAMMIELTTIPPYLYAIYSIKPGTEIGDELRRQIRHIAATFVTWRQPIFYSREMTPFFPNPLPHIKQGSITVHLSKANKATLENFANIEKPDDKINSDENSKKSDEFGAESIGDLYEKIENMFTELDKQIKYDKLFQLGPGMGYAPSTSDKNEGLIIVDCLSAAKKAIEVIIDQGEGGGCNTKDLEAEINVKVSGEIKVGNKVKIRGTIKATLKGTKKGKITENKNGSIKGTIDVTSYDDDDNSITGKIYGKINGEINGIITSGTVTGKIEEMEKEIHGIKEISKGICGKITEGIYDESHYARFNYCVSEVEIASESDYQLWPVVDDPNFVSYTNPHSQETESYADPNVVTTLIAFNAAYSYLMLLLQVVWRTDGQKKKTLIMGGMPALMHGVLKPIATFLAKTSVTSDLNAGSTFGFYQFENTSSPKDQLKKVIEEAAKAFSYSDELKNAVTAVDALPDVSQEIFVTL</sequence>
<dbReference type="Pfam" id="PF17990">
    <property type="entry name" value="LodA_N"/>
    <property type="match status" value="1"/>
</dbReference>
<dbReference type="OrthoDB" id="2411172at2759"/>
<feature type="domain" description="Iminophenyl-pyruvate dimer synthase" evidence="1">
    <location>
        <begin position="648"/>
        <end position="834"/>
    </location>
</feature>